<evidence type="ECO:0000256" key="1">
    <source>
        <dbReference type="ARBA" id="ARBA00004141"/>
    </source>
</evidence>
<evidence type="ECO:0000256" key="5">
    <source>
        <dbReference type="ARBA" id="ARBA00023136"/>
    </source>
</evidence>
<dbReference type="EMBL" id="CP097502">
    <property type="protein sequence ID" value="URD74177.1"/>
    <property type="molecule type" value="Genomic_DNA"/>
</dbReference>
<keyword evidence="4" id="KW-1133">Transmembrane helix</keyword>
<dbReference type="Proteomes" id="UP001055439">
    <property type="component" value="Chromosome 1"/>
</dbReference>
<dbReference type="PANTHER" id="PTHR48041:SF22">
    <property type="entry name" value="ABC TRANSPORTER G FAMILY MEMBER 9"/>
    <property type="match status" value="1"/>
</dbReference>
<protein>
    <submittedName>
        <fullName evidence="7">ABC transporter</fullName>
    </submittedName>
</protein>
<reference evidence="7" key="1">
    <citation type="submission" date="2022-05" db="EMBL/GenBank/DDBJ databases">
        <title>The Musa troglodytarum L. genome provides insights into the mechanism of non-climacteric behaviour and enrichment of carotenoids.</title>
        <authorList>
            <person name="Wang J."/>
        </authorList>
    </citation>
    <scope>NUCLEOTIDE SEQUENCE</scope>
    <source>
        <tissue evidence="7">Leaf</tissue>
    </source>
</reference>
<feature type="domain" description="ABC-2 type transporter transmembrane" evidence="6">
    <location>
        <begin position="2"/>
        <end position="102"/>
    </location>
</feature>
<dbReference type="PANTHER" id="PTHR48041">
    <property type="entry name" value="ABC TRANSPORTER G FAMILY MEMBER 28"/>
    <property type="match status" value="1"/>
</dbReference>
<dbReference type="GO" id="GO:0005886">
    <property type="term" value="C:plasma membrane"/>
    <property type="evidence" value="ECO:0007669"/>
    <property type="project" value="TreeGrafter"/>
</dbReference>
<dbReference type="Pfam" id="PF01061">
    <property type="entry name" value="ABC2_membrane"/>
    <property type="match status" value="1"/>
</dbReference>
<gene>
    <name evidence="7" type="ORF">MUK42_08424</name>
</gene>
<dbReference type="OrthoDB" id="66620at2759"/>
<dbReference type="AlphaFoldDB" id="A0A9E7JBB7"/>
<comment type="subcellular location">
    <subcellularLocation>
        <location evidence="1">Membrane</location>
        <topology evidence="1">Multi-pass membrane protein</topology>
    </subcellularLocation>
</comment>
<keyword evidence="2" id="KW-0813">Transport</keyword>
<keyword evidence="3" id="KW-0812">Transmembrane</keyword>
<evidence type="ECO:0000313" key="8">
    <source>
        <dbReference type="Proteomes" id="UP001055439"/>
    </source>
</evidence>
<dbReference type="InterPro" id="IPR050352">
    <property type="entry name" value="ABCG_transporters"/>
</dbReference>
<keyword evidence="8" id="KW-1185">Reference proteome</keyword>
<accession>A0A9E7JBB7</accession>
<evidence type="ECO:0000256" key="3">
    <source>
        <dbReference type="ARBA" id="ARBA00022692"/>
    </source>
</evidence>
<name>A0A9E7JBB7_9LILI</name>
<evidence type="ECO:0000259" key="6">
    <source>
        <dbReference type="Pfam" id="PF01061"/>
    </source>
</evidence>
<dbReference type="GO" id="GO:0140359">
    <property type="term" value="F:ABC-type transporter activity"/>
    <property type="evidence" value="ECO:0007669"/>
    <property type="project" value="InterPro"/>
</dbReference>
<evidence type="ECO:0000313" key="7">
    <source>
        <dbReference type="EMBL" id="URD74177.1"/>
    </source>
</evidence>
<organism evidence="7 8">
    <name type="scientific">Musa troglodytarum</name>
    <name type="common">fe'i banana</name>
    <dbReference type="NCBI Taxonomy" id="320322"/>
    <lineage>
        <taxon>Eukaryota</taxon>
        <taxon>Viridiplantae</taxon>
        <taxon>Streptophyta</taxon>
        <taxon>Embryophyta</taxon>
        <taxon>Tracheophyta</taxon>
        <taxon>Spermatophyta</taxon>
        <taxon>Magnoliopsida</taxon>
        <taxon>Liliopsida</taxon>
        <taxon>Zingiberales</taxon>
        <taxon>Musaceae</taxon>
        <taxon>Musa</taxon>
    </lineage>
</organism>
<keyword evidence="5" id="KW-0472">Membrane</keyword>
<dbReference type="InterPro" id="IPR013525">
    <property type="entry name" value="ABC2_TM"/>
</dbReference>
<evidence type="ECO:0000256" key="4">
    <source>
        <dbReference type="ARBA" id="ARBA00022989"/>
    </source>
</evidence>
<sequence>MLSKERSSGMYRLSSCFIASTMVDLPMELILPTAFVTITYWLGGLKPAVTSFLICLTILLLSVLVVQSLGLAIGAFVMNVKFGLALVTVLMEIFQLPSRFYVQNIPRPSFRGSNIASHLSDSSSEIQWG</sequence>
<proteinExistence type="predicted"/>
<evidence type="ECO:0000256" key="2">
    <source>
        <dbReference type="ARBA" id="ARBA00022448"/>
    </source>
</evidence>